<dbReference type="SUPFAM" id="SSF53041">
    <property type="entry name" value="Resolvase-like"/>
    <property type="match status" value="1"/>
</dbReference>
<dbReference type="InterPro" id="IPR006119">
    <property type="entry name" value="Resolv_N"/>
</dbReference>
<name>A0ABV7GVL0_9RHOB</name>
<comment type="caution">
    <text evidence="2">The sequence shown here is derived from an EMBL/GenBank/DDBJ whole genome shotgun (WGS) entry which is preliminary data.</text>
</comment>
<dbReference type="EMBL" id="JBHRTB010000010">
    <property type="protein sequence ID" value="MFC3145277.1"/>
    <property type="molecule type" value="Genomic_DNA"/>
</dbReference>
<accession>A0ABV7GVL0</accession>
<feature type="domain" description="Resolvase/invertase-type recombinase catalytic" evidence="1">
    <location>
        <begin position="10"/>
        <end position="106"/>
    </location>
</feature>
<evidence type="ECO:0000313" key="3">
    <source>
        <dbReference type="Proteomes" id="UP001595632"/>
    </source>
</evidence>
<protein>
    <submittedName>
        <fullName evidence="2">Recombinase family protein</fullName>
    </submittedName>
</protein>
<organism evidence="2 3">
    <name type="scientific">Psychromarinibacter halotolerans</name>
    <dbReference type="NCBI Taxonomy" id="1775175"/>
    <lineage>
        <taxon>Bacteria</taxon>
        <taxon>Pseudomonadati</taxon>
        <taxon>Pseudomonadota</taxon>
        <taxon>Alphaproteobacteria</taxon>
        <taxon>Rhodobacterales</taxon>
        <taxon>Paracoccaceae</taxon>
        <taxon>Psychromarinibacter</taxon>
    </lineage>
</organism>
<keyword evidence="3" id="KW-1185">Reference proteome</keyword>
<dbReference type="Gene3D" id="3.40.50.1390">
    <property type="entry name" value="Resolvase, N-terminal catalytic domain"/>
    <property type="match status" value="1"/>
</dbReference>
<dbReference type="InterPro" id="IPR036162">
    <property type="entry name" value="Resolvase-like_N_sf"/>
</dbReference>
<evidence type="ECO:0000313" key="2">
    <source>
        <dbReference type="EMBL" id="MFC3145277.1"/>
    </source>
</evidence>
<sequence>MHFVVHFNNGTTKRPKFIRAMKTFQHKGSQFIVWMLDQLGCTLGGVLDTLQILTECGASFVSLTRSIHVMRCETRTARERVVPNLYRSVPQFAACSCAKRQSAASAASPRIRKVFVLLVFSGAAGEI</sequence>
<evidence type="ECO:0000259" key="1">
    <source>
        <dbReference type="Pfam" id="PF00239"/>
    </source>
</evidence>
<proteinExistence type="predicted"/>
<dbReference type="Pfam" id="PF00239">
    <property type="entry name" value="Resolvase"/>
    <property type="match status" value="1"/>
</dbReference>
<reference evidence="3" key="1">
    <citation type="journal article" date="2019" name="Int. J. Syst. Evol. Microbiol.">
        <title>The Global Catalogue of Microorganisms (GCM) 10K type strain sequencing project: providing services to taxonomists for standard genome sequencing and annotation.</title>
        <authorList>
            <consortium name="The Broad Institute Genomics Platform"/>
            <consortium name="The Broad Institute Genome Sequencing Center for Infectious Disease"/>
            <person name="Wu L."/>
            <person name="Ma J."/>
        </authorList>
    </citation>
    <scope>NUCLEOTIDE SEQUENCE [LARGE SCALE GENOMIC DNA]</scope>
    <source>
        <strain evidence="3">KCTC 52366</strain>
    </source>
</reference>
<dbReference type="RefSeq" id="WP_275634647.1">
    <property type="nucleotide sequence ID" value="NZ_JARGYD010000010.1"/>
</dbReference>
<dbReference type="Proteomes" id="UP001595632">
    <property type="component" value="Unassembled WGS sequence"/>
</dbReference>
<gene>
    <name evidence="2" type="ORF">ACFOGP_21335</name>
</gene>